<dbReference type="OMA" id="IPLWIEI"/>
<dbReference type="AlphaFoldDB" id="A0A8S1XLC2"/>
<feature type="region of interest" description="Disordered" evidence="1">
    <location>
        <begin position="156"/>
        <end position="176"/>
    </location>
</feature>
<dbReference type="PANTHER" id="PTHR31975">
    <property type="entry name" value="BUD SITE SELECTION PROTEIN 7-RELATED"/>
    <property type="match status" value="1"/>
</dbReference>
<dbReference type="OrthoDB" id="10314576at2759"/>
<dbReference type="EMBL" id="CAJJDP010000125">
    <property type="protein sequence ID" value="CAD8201689.1"/>
    <property type="molecule type" value="Genomic_DNA"/>
</dbReference>
<dbReference type="PANTHER" id="PTHR31975:SF1">
    <property type="entry name" value="BUD SITE SELECTION PROTEIN 7-RELATED"/>
    <property type="match status" value="1"/>
</dbReference>
<organism evidence="2 3">
    <name type="scientific">Paramecium octaurelia</name>
    <dbReference type="NCBI Taxonomy" id="43137"/>
    <lineage>
        <taxon>Eukaryota</taxon>
        <taxon>Sar</taxon>
        <taxon>Alveolata</taxon>
        <taxon>Ciliophora</taxon>
        <taxon>Intramacronucleata</taxon>
        <taxon>Oligohymenophorea</taxon>
        <taxon>Peniculida</taxon>
        <taxon>Parameciidae</taxon>
        <taxon>Paramecium</taxon>
    </lineage>
</organism>
<evidence type="ECO:0000313" key="3">
    <source>
        <dbReference type="Proteomes" id="UP000683925"/>
    </source>
</evidence>
<accession>A0A8S1XLC2</accession>
<proteinExistence type="predicted"/>
<comment type="caution">
    <text evidence="2">The sequence shown here is derived from an EMBL/GenBank/DDBJ whole genome shotgun (WGS) entry which is preliminary data.</text>
</comment>
<name>A0A8S1XLC2_PAROT</name>
<dbReference type="GO" id="GO:0006893">
    <property type="term" value="P:Golgi to plasma membrane transport"/>
    <property type="evidence" value="ECO:0007669"/>
    <property type="project" value="TreeGrafter"/>
</dbReference>
<keyword evidence="3" id="KW-1185">Reference proteome</keyword>
<dbReference type="GO" id="GO:0034044">
    <property type="term" value="C:exomer complex"/>
    <property type="evidence" value="ECO:0007669"/>
    <property type="project" value="TreeGrafter"/>
</dbReference>
<evidence type="ECO:0000313" key="2">
    <source>
        <dbReference type="EMBL" id="CAD8201689.1"/>
    </source>
</evidence>
<sequence length="482" mass="56597">MRSRGLDKKQLKLWYNYVQKCVNNWNYKIEKQVQDFISQNQLLESKNELTTFQKEIIKLSIQVGHKQLQKYLKLYFFQTPHNSCSSFVTNNDNENFKISLKNTNVKRNFQDFAKKQIIDGSLSLNYIDSDDDDQPEFLQSNLNKSFNFSHPISLTNIPTQNQKNNPKKPQFQKQASSKFSKQTYWVIPENMFESVESQRDISCQFKGVVNRPIQNLNEKKFIQAPIVQIYGLIHHLSENLPLLKQTEIGDSMKRKKDQLNPYLKEFIDYISQTFSILDNLFYNNSKVVNTSQGSQKQQFHSPEKQASKAKLKQIFSSSLKESLKDKHYEEKQIELKEFYTIFGLALNDQDELQTYNQFLKQESIFLFNCSIIAKRLKQYNLAQKLLQKINDRVISIQVSYSLLNLYKDEATQIIQLIQSIMMDFLECGISKIVSIPLWIEIYLVRLIKLKGCNYVLGSLSALEDYDTFQLMKKIVLQTENLL</sequence>
<dbReference type="InterPro" id="IPR015374">
    <property type="entry name" value="ChAPs"/>
</dbReference>
<protein>
    <submittedName>
        <fullName evidence="2">Uncharacterized protein</fullName>
    </submittedName>
</protein>
<evidence type="ECO:0000256" key="1">
    <source>
        <dbReference type="SAM" id="MobiDB-lite"/>
    </source>
</evidence>
<gene>
    <name evidence="2" type="ORF">POCTA_138.1.T1250085</name>
</gene>
<dbReference type="Proteomes" id="UP000683925">
    <property type="component" value="Unassembled WGS sequence"/>
</dbReference>
<feature type="compositionally biased region" description="Low complexity" evidence="1">
    <location>
        <begin position="156"/>
        <end position="174"/>
    </location>
</feature>
<reference evidence="2" key="1">
    <citation type="submission" date="2021-01" db="EMBL/GenBank/DDBJ databases">
        <authorList>
            <consortium name="Genoscope - CEA"/>
            <person name="William W."/>
        </authorList>
    </citation>
    <scope>NUCLEOTIDE SEQUENCE</scope>
</reference>